<comment type="caution">
    <text evidence="4">The sequence shown here is derived from an EMBL/GenBank/DDBJ whole genome shotgun (WGS) entry which is preliminary data.</text>
</comment>
<evidence type="ECO:0000313" key="5">
    <source>
        <dbReference type="Proteomes" id="UP000281985"/>
    </source>
</evidence>
<evidence type="ECO:0000256" key="2">
    <source>
        <dbReference type="SAM" id="SignalP"/>
    </source>
</evidence>
<organism evidence="4 5">
    <name type="scientific">Dokdonia sinensis</name>
    <dbReference type="NCBI Taxonomy" id="2479847"/>
    <lineage>
        <taxon>Bacteria</taxon>
        <taxon>Pseudomonadati</taxon>
        <taxon>Bacteroidota</taxon>
        <taxon>Flavobacteriia</taxon>
        <taxon>Flavobacteriales</taxon>
        <taxon>Flavobacteriaceae</taxon>
        <taxon>Dokdonia</taxon>
    </lineage>
</organism>
<dbReference type="AlphaFoldDB" id="A0A3M0FXS1"/>
<name>A0A3M0FXS1_9FLAO</name>
<proteinExistence type="predicted"/>
<accession>A0A3M0FXS1</accession>
<feature type="signal peptide" evidence="2">
    <location>
        <begin position="1"/>
        <end position="28"/>
    </location>
</feature>
<evidence type="ECO:0000259" key="3">
    <source>
        <dbReference type="Pfam" id="PF13505"/>
    </source>
</evidence>
<feature type="domain" description="Outer membrane protein beta-barrel" evidence="3">
    <location>
        <begin position="20"/>
        <end position="171"/>
    </location>
</feature>
<dbReference type="InterPro" id="IPR036709">
    <property type="entry name" value="Autotransporte_beta_dom_sf"/>
</dbReference>
<reference evidence="4 5" key="1">
    <citation type="submission" date="2018-10" db="EMBL/GenBank/DDBJ databases">
        <title>Dokdonia luteus sp. nov., isolated from sea water.</title>
        <authorList>
            <person name="Zhou L.Y."/>
            <person name="Du Z.J."/>
        </authorList>
    </citation>
    <scope>NUCLEOTIDE SEQUENCE [LARGE SCALE GENOMIC DNA]</scope>
    <source>
        <strain evidence="4 5">SH27</strain>
    </source>
</reference>
<keyword evidence="1 2" id="KW-0732">Signal</keyword>
<dbReference type="Pfam" id="PF13505">
    <property type="entry name" value="OMP_b-brl"/>
    <property type="match status" value="1"/>
</dbReference>
<dbReference type="EMBL" id="REFV01000014">
    <property type="protein sequence ID" value="RMB56737.1"/>
    <property type="molecule type" value="Genomic_DNA"/>
</dbReference>
<protein>
    <submittedName>
        <fullName evidence="4">Porin family protein</fullName>
    </submittedName>
</protein>
<dbReference type="Gene3D" id="2.40.128.130">
    <property type="entry name" value="Autotransporter beta-domain"/>
    <property type="match status" value="1"/>
</dbReference>
<evidence type="ECO:0000313" key="4">
    <source>
        <dbReference type="EMBL" id="RMB56737.1"/>
    </source>
</evidence>
<sequence>MNQKQKLKIMKTLLITTIAICLGWSAFAQEDFNATAQGNYLVNGSLFINSTTSKTKLDGEARDDSKTFEVRASPRAGYFVIDNLAVGLDLFVQSSKTTFEGADTEVKKNGFSVGPFGRYYFGNGFFAEGTVGIGSSTTSSAFLPEDIKSSIFGWRVGGGYALFLGEHIALEPTIFYSRESQKAKDAPDNAPKNIVSSIFLGVGFTAYL</sequence>
<keyword evidence="5" id="KW-1185">Reference proteome</keyword>
<dbReference type="Proteomes" id="UP000281985">
    <property type="component" value="Unassembled WGS sequence"/>
</dbReference>
<gene>
    <name evidence="4" type="ORF">EAX61_13095</name>
</gene>
<evidence type="ECO:0000256" key="1">
    <source>
        <dbReference type="ARBA" id="ARBA00022729"/>
    </source>
</evidence>
<dbReference type="SUPFAM" id="SSF103515">
    <property type="entry name" value="Autotransporter"/>
    <property type="match status" value="1"/>
</dbReference>
<dbReference type="InterPro" id="IPR027385">
    <property type="entry name" value="Beta-barrel_OMP"/>
</dbReference>
<feature type="chain" id="PRO_5017970863" evidence="2">
    <location>
        <begin position="29"/>
        <end position="208"/>
    </location>
</feature>